<accession>A0ABS1NN28</accession>
<evidence type="ECO:0000256" key="1">
    <source>
        <dbReference type="SAM" id="MobiDB-lite"/>
    </source>
</evidence>
<gene>
    <name evidence="2" type="ORF">JK363_33500</name>
</gene>
<evidence type="ECO:0000313" key="2">
    <source>
        <dbReference type="EMBL" id="MBL1101492.1"/>
    </source>
</evidence>
<protein>
    <recommendedName>
        <fullName evidence="4">HEAT repeat domain-containing protein</fullName>
    </recommendedName>
</protein>
<reference evidence="2 3" key="1">
    <citation type="submission" date="2021-01" db="EMBL/GenBank/DDBJ databases">
        <title>WGS of actinomycetes isolated from Thailand.</title>
        <authorList>
            <person name="Thawai C."/>
        </authorList>
    </citation>
    <scope>NUCLEOTIDE SEQUENCE [LARGE SCALE GENOMIC DNA]</scope>
    <source>
        <strain evidence="2 3">CA1R205</strain>
    </source>
</reference>
<feature type="region of interest" description="Disordered" evidence="1">
    <location>
        <begin position="198"/>
        <end position="230"/>
    </location>
</feature>
<dbReference type="EMBL" id="JAERRF010000029">
    <property type="protein sequence ID" value="MBL1101492.1"/>
    <property type="molecule type" value="Genomic_DNA"/>
</dbReference>
<keyword evidence="3" id="KW-1185">Reference proteome</keyword>
<feature type="compositionally biased region" description="Acidic residues" evidence="1">
    <location>
        <begin position="210"/>
        <end position="219"/>
    </location>
</feature>
<evidence type="ECO:0000313" key="3">
    <source>
        <dbReference type="Proteomes" id="UP000634229"/>
    </source>
</evidence>
<evidence type="ECO:0008006" key="4">
    <source>
        <dbReference type="Google" id="ProtNLM"/>
    </source>
</evidence>
<organism evidence="2 3">
    <name type="scientific">Streptomyces coffeae</name>
    <dbReference type="NCBI Taxonomy" id="621382"/>
    <lineage>
        <taxon>Bacteria</taxon>
        <taxon>Bacillati</taxon>
        <taxon>Actinomycetota</taxon>
        <taxon>Actinomycetes</taxon>
        <taxon>Kitasatosporales</taxon>
        <taxon>Streptomycetaceae</taxon>
        <taxon>Streptomyces</taxon>
    </lineage>
</organism>
<dbReference type="RefSeq" id="WP_201881105.1">
    <property type="nucleotide sequence ID" value="NZ_JAERRF010000029.1"/>
</dbReference>
<dbReference type="Proteomes" id="UP000634229">
    <property type="component" value="Unassembled WGS sequence"/>
</dbReference>
<comment type="caution">
    <text evidence="2">The sequence shown here is derived from an EMBL/GenBank/DDBJ whole genome shotgun (WGS) entry which is preliminary data.</text>
</comment>
<name>A0ABS1NN28_9ACTN</name>
<sequence>MGGRLRRRKIAFRERLDEKEFGAFASGAGWWYEGREPYWRSPVFVWSSADGAFIRFSPCSALSVAFADVSADDPDRYQRAMAEAHALMYRQFGSFALADVLALLSSAEGTAWAPLLTALAASAPERHSPTIAEVMTSALFAPQQTVREAALRAFLLIEWPELARPLVAHALTEPEADLASFARTLAQRVYGEDVEAYPLHTPERAGGAEESADIPADEAGEARTPQHLSAKSHLARILGASQGRIDWAP</sequence>
<proteinExistence type="predicted"/>